<sequence>MMERGNKMEMQNQQQKIQNPKIQVPETPQMNDRDFIQDMLATEKYMTTSYAVALNEISIDPLRRDLQNILTETQNAQRDIFLKMFQKGWYSLEAADQQKIQQSYQQHQSYSSQFPYNNPSQ</sequence>
<evidence type="ECO:0000313" key="3">
    <source>
        <dbReference type="Proteomes" id="UP000011747"/>
    </source>
</evidence>
<protein>
    <recommendedName>
        <fullName evidence="4">Coat F domain-containing protein</fullName>
    </recommendedName>
</protein>
<keyword evidence="3" id="KW-1185">Reference proteome</keyword>
<dbReference type="Proteomes" id="UP000011747">
    <property type="component" value="Unassembled WGS sequence"/>
</dbReference>
<dbReference type="PATRIC" id="fig|665952.3.peg.231"/>
<feature type="region of interest" description="Disordered" evidence="1">
    <location>
        <begin position="1"/>
        <end position="29"/>
    </location>
</feature>
<proteinExistence type="predicted"/>
<accession>G9QH52</accession>
<feature type="compositionally biased region" description="Low complexity" evidence="1">
    <location>
        <begin position="11"/>
        <end position="25"/>
    </location>
</feature>
<dbReference type="InterPro" id="IPR012851">
    <property type="entry name" value="Spore_coat_CotF-like"/>
</dbReference>
<organism evidence="2 3">
    <name type="scientific">Bacillus smithii 7_3_47FAA</name>
    <dbReference type="NCBI Taxonomy" id="665952"/>
    <lineage>
        <taxon>Bacteria</taxon>
        <taxon>Bacillati</taxon>
        <taxon>Bacillota</taxon>
        <taxon>Bacilli</taxon>
        <taxon>Bacillales</taxon>
        <taxon>Bacillaceae</taxon>
        <taxon>Bacillus</taxon>
    </lineage>
</organism>
<name>G9QH52_9BACI</name>
<dbReference type="AlphaFoldDB" id="G9QH52"/>
<dbReference type="EMBL" id="ACWF01000007">
    <property type="protein sequence ID" value="EHL79559.1"/>
    <property type="molecule type" value="Genomic_DNA"/>
</dbReference>
<gene>
    <name evidence="2" type="ORF">HMPREF1015_01111</name>
</gene>
<dbReference type="Pfam" id="PF07875">
    <property type="entry name" value="Coat_F"/>
    <property type="match status" value="1"/>
</dbReference>
<evidence type="ECO:0000313" key="2">
    <source>
        <dbReference type="EMBL" id="EHL79559.1"/>
    </source>
</evidence>
<dbReference type="HOGENOM" id="CLU_142133_0_0_9"/>
<reference evidence="2 3" key="1">
    <citation type="submission" date="2011-09" db="EMBL/GenBank/DDBJ databases">
        <title>The Genome Sequence of Bacillus smithii 7_3_47FAA.</title>
        <authorList>
            <consortium name="The Broad Institute Genome Sequencing Platform"/>
            <person name="Earl A."/>
            <person name="Ward D."/>
            <person name="Feldgarden M."/>
            <person name="Gevers D."/>
            <person name="Daigneault M."/>
            <person name="Strauss J."/>
            <person name="Allen-Vercoe E."/>
            <person name="Young S.K."/>
            <person name="Zeng Q."/>
            <person name="Gargeya S."/>
            <person name="Fitzgerald M."/>
            <person name="Haas B."/>
            <person name="Abouelleil A."/>
            <person name="Alvarado L."/>
            <person name="Arachchi H.M."/>
            <person name="Berlin A."/>
            <person name="Brown A."/>
            <person name="Chapman S.B."/>
            <person name="Chen Z."/>
            <person name="Dunbar C."/>
            <person name="Freedman E."/>
            <person name="Gearin G."/>
            <person name="Goldberg J."/>
            <person name="Griggs A."/>
            <person name="Gujja S."/>
            <person name="Heiman D."/>
            <person name="Howarth C."/>
            <person name="Larson L."/>
            <person name="Lui A."/>
            <person name="MacDonald P.J.P."/>
            <person name="Montmayeur A."/>
            <person name="Murphy C."/>
            <person name="Neiman D."/>
            <person name="Pearson M."/>
            <person name="Priest M."/>
            <person name="Roberts A."/>
            <person name="Saif S."/>
            <person name="Shea T."/>
            <person name="Shenoy N."/>
            <person name="Sisk P."/>
            <person name="Stolte C."/>
            <person name="Sykes S."/>
            <person name="Wortman J."/>
            <person name="Nusbaum C."/>
            <person name="Birren B."/>
        </authorList>
    </citation>
    <scope>NUCLEOTIDE SEQUENCE [LARGE SCALE GENOMIC DNA]</scope>
    <source>
        <strain evidence="2 3">7_3_47FAA</strain>
    </source>
</reference>
<evidence type="ECO:0008006" key="4">
    <source>
        <dbReference type="Google" id="ProtNLM"/>
    </source>
</evidence>
<evidence type="ECO:0000256" key="1">
    <source>
        <dbReference type="SAM" id="MobiDB-lite"/>
    </source>
</evidence>
<comment type="caution">
    <text evidence="2">The sequence shown here is derived from an EMBL/GenBank/DDBJ whole genome shotgun (WGS) entry which is preliminary data.</text>
</comment>